<dbReference type="OrthoDB" id="3067737at2759"/>
<evidence type="ECO:0000256" key="1">
    <source>
        <dbReference type="SAM" id="MobiDB-lite"/>
    </source>
</evidence>
<protein>
    <submittedName>
        <fullName evidence="2">Uncharacterized protein</fullName>
    </submittedName>
</protein>
<proteinExistence type="predicted"/>
<dbReference type="EMBL" id="KN831816">
    <property type="protein sequence ID" value="KIM35652.1"/>
    <property type="molecule type" value="Genomic_DNA"/>
</dbReference>
<name>A0A0C2Y3L0_HEBCY</name>
<dbReference type="AlphaFoldDB" id="A0A0C2Y3L0"/>
<dbReference type="HOGENOM" id="CLU_665741_0_0_1"/>
<dbReference type="Proteomes" id="UP000053424">
    <property type="component" value="Unassembled WGS sequence"/>
</dbReference>
<reference evidence="2 3" key="1">
    <citation type="submission" date="2014-04" db="EMBL/GenBank/DDBJ databases">
        <authorList>
            <consortium name="DOE Joint Genome Institute"/>
            <person name="Kuo A."/>
            <person name="Gay G."/>
            <person name="Dore J."/>
            <person name="Kohler A."/>
            <person name="Nagy L.G."/>
            <person name="Floudas D."/>
            <person name="Copeland A."/>
            <person name="Barry K.W."/>
            <person name="Cichocki N."/>
            <person name="Veneault-Fourrey C."/>
            <person name="LaButti K."/>
            <person name="Lindquist E.A."/>
            <person name="Lipzen A."/>
            <person name="Lundell T."/>
            <person name="Morin E."/>
            <person name="Murat C."/>
            <person name="Sun H."/>
            <person name="Tunlid A."/>
            <person name="Henrissat B."/>
            <person name="Grigoriev I.V."/>
            <person name="Hibbett D.S."/>
            <person name="Martin F."/>
            <person name="Nordberg H.P."/>
            <person name="Cantor M.N."/>
            <person name="Hua S.X."/>
        </authorList>
    </citation>
    <scope>NUCLEOTIDE SEQUENCE [LARGE SCALE GENOMIC DNA]</scope>
    <source>
        <strain evidence="3">h7</strain>
    </source>
</reference>
<sequence>MSVTRTMESFSQRKIEGQVQMERVAIAGLEFERKIEGRFANYPSNSLSEFIAPRNNNLLASVSIPLRIHVTDPSEKHPDNAHNVDRMNRAHVSANKQIDQMYDVIHNLHLPGNQALVHAAFGHDANIQQIKNNIHSLKHGTINIARLHNPLIPENLRGEQAAPLAGHAWHNDFKTLRRDHSPHMHKIADSYAKFGEVEAARQHHSAATAHHDAQAVHNKEASLHISLAQANPGAAHFHNDAAWKHRVQADAHGARSNFHLVQANLHRYDPHKASIASGHHSSQAAKQSFTQAQATMSHMQAAHLHYDASNAHHNAAKAHGVLHQQTGHPGAAQHQILHGQAAHYHHSSSVNHIQLALNHSPAHGPHSNDAHSVHNGNQSAAHANQSILNAHKAARKAVDSAQAARNAHHPRRH</sequence>
<feature type="region of interest" description="Disordered" evidence="1">
    <location>
        <begin position="358"/>
        <end position="413"/>
    </location>
</feature>
<accession>A0A0C2Y3L0</accession>
<reference evidence="3" key="2">
    <citation type="submission" date="2015-01" db="EMBL/GenBank/DDBJ databases">
        <title>Evolutionary Origins and Diversification of the Mycorrhizal Mutualists.</title>
        <authorList>
            <consortium name="DOE Joint Genome Institute"/>
            <consortium name="Mycorrhizal Genomics Consortium"/>
            <person name="Kohler A."/>
            <person name="Kuo A."/>
            <person name="Nagy L.G."/>
            <person name="Floudas D."/>
            <person name="Copeland A."/>
            <person name="Barry K.W."/>
            <person name="Cichocki N."/>
            <person name="Veneault-Fourrey C."/>
            <person name="LaButti K."/>
            <person name="Lindquist E.A."/>
            <person name="Lipzen A."/>
            <person name="Lundell T."/>
            <person name="Morin E."/>
            <person name="Murat C."/>
            <person name="Riley R."/>
            <person name="Ohm R."/>
            <person name="Sun H."/>
            <person name="Tunlid A."/>
            <person name="Henrissat B."/>
            <person name="Grigoriev I.V."/>
            <person name="Hibbett D.S."/>
            <person name="Martin F."/>
        </authorList>
    </citation>
    <scope>NUCLEOTIDE SEQUENCE [LARGE SCALE GENOMIC DNA]</scope>
    <source>
        <strain evidence="3">h7</strain>
    </source>
</reference>
<organism evidence="2 3">
    <name type="scientific">Hebeloma cylindrosporum</name>
    <dbReference type="NCBI Taxonomy" id="76867"/>
    <lineage>
        <taxon>Eukaryota</taxon>
        <taxon>Fungi</taxon>
        <taxon>Dikarya</taxon>
        <taxon>Basidiomycota</taxon>
        <taxon>Agaricomycotina</taxon>
        <taxon>Agaricomycetes</taxon>
        <taxon>Agaricomycetidae</taxon>
        <taxon>Agaricales</taxon>
        <taxon>Agaricineae</taxon>
        <taxon>Hymenogastraceae</taxon>
        <taxon>Hebeloma</taxon>
    </lineage>
</organism>
<gene>
    <name evidence="2" type="ORF">M413DRAFT_428494</name>
</gene>
<evidence type="ECO:0000313" key="3">
    <source>
        <dbReference type="Proteomes" id="UP000053424"/>
    </source>
</evidence>
<evidence type="ECO:0000313" key="2">
    <source>
        <dbReference type="EMBL" id="KIM35652.1"/>
    </source>
</evidence>
<feature type="compositionally biased region" description="Polar residues" evidence="1">
    <location>
        <begin position="374"/>
        <end position="388"/>
    </location>
</feature>
<keyword evidence="3" id="KW-1185">Reference proteome</keyword>